<sequence length="289" mass="31171">MPGTDDAHVRELLSRTLDEDHATLVADWVRHQLDTAVAPHSEQDLRREAAELLEALRAALNTTVAAGRIVARDDAVRDALTSLSEHRARAGAEPSATAMAILSLKRMMLSAIERRTDDAELRYRAALLVTDLLDSAGVLAFAIYANGREHIIREQHDQMLELSTPVVRLWRHVLAVPLIGTLDSARTQVVMNNLLEAIQAHEARVAIIDITGVSTVDTAVAQHLLQTVSAVRLMGADCVISGIRPSIAQTITQLGIDLSHIVTRGTLADALATALRLIGDDARPAAVTG</sequence>
<dbReference type="Gene3D" id="3.30.750.24">
    <property type="entry name" value="STAS domain"/>
    <property type="match status" value="1"/>
</dbReference>
<evidence type="ECO:0000256" key="1">
    <source>
        <dbReference type="ARBA" id="ARBA00022553"/>
    </source>
</evidence>
<keyword evidence="1" id="KW-0597">Phosphoprotein</keyword>
<dbReference type="InterPro" id="IPR051932">
    <property type="entry name" value="Bact_StressResp_Reg"/>
</dbReference>
<dbReference type="AlphaFoldDB" id="A0A193C2X1"/>
<name>A0A193C2X1_AMYOR</name>
<dbReference type="InterPro" id="IPR036513">
    <property type="entry name" value="STAS_dom_sf"/>
</dbReference>
<evidence type="ECO:0000313" key="4">
    <source>
        <dbReference type="Proteomes" id="UP000093695"/>
    </source>
</evidence>
<protein>
    <submittedName>
        <fullName evidence="3">Anti-anti-sigma factor</fullName>
    </submittedName>
</protein>
<dbReference type="PANTHER" id="PTHR33745">
    <property type="entry name" value="RSBT ANTAGONIST PROTEIN RSBS-RELATED"/>
    <property type="match status" value="1"/>
</dbReference>
<dbReference type="SUPFAM" id="SSF52091">
    <property type="entry name" value="SpoIIaa-like"/>
    <property type="match status" value="1"/>
</dbReference>
<dbReference type="RefSeq" id="WP_044849815.1">
    <property type="nucleotide sequence ID" value="NZ_CP016174.1"/>
</dbReference>
<evidence type="ECO:0000313" key="3">
    <source>
        <dbReference type="EMBL" id="ANN18779.1"/>
    </source>
</evidence>
<organism evidence="3 4">
    <name type="scientific">Amycolatopsis orientalis</name>
    <name type="common">Nocardia orientalis</name>
    <dbReference type="NCBI Taxonomy" id="31958"/>
    <lineage>
        <taxon>Bacteria</taxon>
        <taxon>Bacillati</taxon>
        <taxon>Actinomycetota</taxon>
        <taxon>Actinomycetes</taxon>
        <taxon>Pseudonocardiales</taxon>
        <taxon>Pseudonocardiaceae</taxon>
        <taxon>Amycolatopsis</taxon>
    </lineage>
</organism>
<dbReference type="PROSITE" id="PS50801">
    <property type="entry name" value="STAS"/>
    <property type="match status" value="1"/>
</dbReference>
<gene>
    <name evidence="3" type="ORF">SD37_26260</name>
</gene>
<keyword evidence="4" id="KW-1185">Reference proteome</keyword>
<dbReference type="Proteomes" id="UP000093695">
    <property type="component" value="Chromosome"/>
</dbReference>
<feature type="domain" description="STAS" evidence="2">
    <location>
        <begin position="163"/>
        <end position="274"/>
    </location>
</feature>
<dbReference type="Pfam" id="PF14361">
    <property type="entry name" value="RsbRD_N"/>
    <property type="match status" value="1"/>
</dbReference>
<dbReference type="Pfam" id="PF01740">
    <property type="entry name" value="STAS"/>
    <property type="match status" value="1"/>
</dbReference>
<dbReference type="InterPro" id="IPR025751">
    <property type="entry name" value="RsbRD_N_dom"/>
</dbReference>
<dbReference type="CDD" id="cd07041">
    <property type="entry name" value="STAS_RsbR_RsbS_like"/>
    <property type="match status" value="1"/>
</dbReference>
<dbReference type="EMBL" id="CP016174">
    <property type="protein sequence ID" value="ANN18779.1"/>
    <property type="molecule type" value="Genomic_DNA"/>
</dbReference>
<dbReference type="eggNOG" id="COG1366">
    <property type="taxonomic scope" value="Bacteria"/>
</dbReference>
<proteinExistence type="predicted"/>
<dbReference type="PANTHER" id="PTHR33745:SF3">
    <property type="entry name" value="RSBT CO-ANTAGONIST PROTEIN RSBRC"/>
    <property type="match status" value="1"/>
</dbReference>
<dbReference type="KEGG" id="aori:SD37_26260"/>
<dbReference type="InterPro" id="IPR002645">
    <property type="entry name" value="STAS_dom"/>
</dbReference>
<reference evidence="3 4" key="1">
    <citation type="journal article" date="2015" name="Genome Announc.">
        <title>Draft Genome Sequence of Norvancomycin-Producing Strain Amycolatopsis orientalis CPCC200066.</title>
        <authorList>
            <person name="Lei X."/>
            <person name="Yuan F."/>
            <person name="Shi Y."/>
            <person name="Li X."/>
            <person name="Wang L."/>
            <person name="Hong B."/>
        </authorList>
    </citation>
    <scope>NUCLEOTIDE SEQUENCE [LARGE SCALE GENOMIC DNA]</scope>
    <source>
        <strain evidence="3 4">B-37</strain>
    </source>
</reference>
<evidence type="ECO:0000259" key="2">
    <source>
        <dbReference type="PROSITE" id="PS50801"/>
    </source>
</evidence>
<dbReference type="STRING" id="31958.SD37_26260"/>
<accession>A0A193C2X1</accession>